<gene>
    <name evidence="2" type="ORF">RJT34_02622</name>
</gene>
<reference evidence="2 3" key="1">
    <citation type="submission" date="2024-01" db="EMBL/GenBank/DDBJ databases">
        <title>The genomes of 5 underutilized Papilionoideae crops provide insights into root nodulation and disease resistance.</title>
        <authorList>
            <person name="Yuan L."/>
        </authorList>
    </citation>
    <scope>NUCLEOTIDE SEQUENCE [LARGE SCALE GENOMIC DNA]</scope>
    <source>
        <strain evidence="2">LY-2023</strain>
        <tissue evidence="2">Leaf</tissue>
    </source>
</reference>
<evidence type="ECO:0000313" key="2">
    <source>
        <dbReference type="EMBL" id="KAK7317963.1"/>
    </source>
</evidence>
<proteinExistence type="predicted"/>
<dbReference type="Proteomes" id="UP001359559">
    <property type="component" value="Unassembled WGS sequence"/>
</dbReference>
<evidence type="ECO:0000256" key="1">
    <source>
        <dbReference type="SAM" id="MobiDB-lite"/>
    </source>
</evidence>
<evidence type="ECO:0000313" key="3">
    <source>
        <dbReference type="Proteomes" id="UP001359559"/>
    </source>
</evidence>
<keyword evidence="3" id="KW-1185">Reference proteome</keyword>
<dbReference type="EMBL" id="JAYKXN010000001">
    <property type="protein sequence ID" value="KAK7317963.1"/>
    <property type="molecule type" value="Genomic_DNA"/>
</dbReference>
<sequence length="97" mass="10930">MDKVVPQRGTGEHCRKGRTWVVANGSTHYLSLSLDVCVQEMKIGLVYCAQHLHLGIESARNRPQSLTLHSRQPPSEDTPHDTRFSDPSFHHNHSTGF</sequence>
<dbReference type="AlphaFoldDB" id="A0AAN9KKM2"/>
<protein>
    <submittedName>
        <fullName evidence="2">Uncharacterized protein</fullName>
    </submittedName>
</protein>
<name>A0AAN9KKM2_CLITE</name>
<accession>A0AAN9KKM2</accession>
<comment type="caution">
    <text evidence="2">The sequence shown here is derived from an EMBL/GenBank/DDBJ whole genome shotgun (WGS) entry which is preliminary data.</text>
</comment>
<feature type="region of interest" description="Disordered" evidence="1">
    <location>
        <begin position="62"/>
        <end position="97"/>
    </location>
</feature>
<feature type="compositionally biased region" description="Polar residues" evidence="1">
    <location>
        <begin position="62"/>
        <end position="75"/>
    </location>
</feature>
<organism evidence="2 3">
    <name type="scientific">Clitoria ternatea</name>
    <name type="common">Butterfly pea</name>
    <dbReference type="NCBI Taxonomy" id="43366"/>
    <lineage>
        <taxon>Eukaryota</taxon>
        <taxon>Viridiplantae</taxon>
        <taxon>Streptophyta</taxon>
        <taxon>Embryophyta</taxon>
        <taxon>Tracheophyta</taxon>
        <taxon>Spermatophyta</taxon>
        <taxon>Magnoliopsida</taxon>
        <taxon>eudicotyledons</taxon>
        <taxon>Gunneridae</taxon>
        <taxon>Pentapetalae</taxon>
        <taxon>rosids</taxon>
        <taxon>fabids</taxon>
        <taxon>Fabales</taxon>
        <taxon>Fabaceae</taxon>
        <taxon>Papilionoideae</taxon>
        <taxon>50 kb inversion clade</taxon>
        <taxon>NPAAA clade</taxon>
        <taxon>indigoferoid/millettioid clade</taxon>
        <taxon>Phaseoleae</taxon>
        <taxon>Clitoria</taxon>
    </lineage>
</organism>